<organism evidence="1 2">
    <name type="scientific">Enterococcus avium</name>
    <name type="common">Streptococcus avium</name>
    <dbReference type="NCBI Taxonomy" id="33945"/>
    <lineage>
        <taxon>Bacteria</taxon>
        <taxon>Bacillati</taxon>
        <taxon>Bacillota</taxon>
        <taxon>Bacilli</taxon>
        <taxon>Lactobacillales</taxon>
        <taxon>Enterococcaceae</taxon>
        <taxon>Enterococcus</taxon>
    </lineage>
</organism>
<dbReference type="EMBL" id="RYZS01000001">
    <property type="protein sequence ID" value="RVU95511.1"/>
    <property type="molecule type" value="Genomic_DNA"/>
</dbReference>
<evidence type="ECO:0000313" key="1">
    <source>
        <dbReference type="EMBL" id="RVU95511.1"/>
    </source>
</evidence>
<accession>A0A437UPF4</accession>
<dbReference type="Proteomes" id="UP000288388">
    <property type="component" value="Unassembled WGS sequence"/>
</dbReference>
<reference evidence="1 2" key="1">
    <citation type="submission" date="2018-12" db="EMBL/GenBank/DDBJ databases">
        <title>A novel vanA-carrying plasmid in a clinical isolate of Enterococcus avium.</title>
        <authorList>
            <person name="Bernasconi O.J."/>
            <person name="Luzzaro F."/>
            <person name="Endimiani A."/>
        </authorList>
    </citation>
    <scope>NUCLEOTIDE SEQUENCE [LARGE SCALE GENOMIC DNA]</scope>
    <source>
        <strain evidence="1 2">LC0559/18</strain>
    </source>
</reference>
<comment type="caution">
    <text evidence="1">The sequence shown here is derived from an EMBL/GenBank/DDBJ whole genome shotgun (WGS) entry which is preliminary data.</text>
</comment>
<evidence type="ECO:0008006" key="3">
    <source>
        <dbReference type="Google" id="ProtNLM"/>
    </source>
</evidence>
<dbReference type="RefSeq" id="WP_127979218.1">
    <property type="nucleotide sequence ID" value="NZ_JBFMWZ010000001.1"/>
</dbReference>
<protein>
    <recommendedName>
        <fullName evidence="3">DUF4145 domain-containing protein</fullName>
    </recommendedName>
</protein>
<evidence type="ECO:0000313" key="2">
    <source>
        <dbReference type="Proteomes" id="UP000288388"/>
    </source>
</evidence>
<gene>
    <name evidence="1" type="ORF">EK398_12060</name>
</gene>
<name>A0A437UPF4_ENTAV</name>
<sequence length="215" mass="25213">MLEVTGFVKDQYSDIPHKKMLANTTYEKGFHFKVFVDYDDISDQAMPIETSDSVIVNAINKKYDTDFYKNRNQTYLNQIKIKKVLHEFSELMHLVNDEIFNYQFIEANEVYDQGLYLASGCVYGVAIERLLWLLIERNSQNVNSGETELMFMVNHLIKNNIVDRTDENRLKNAARFRNQTAHTNSYSLKLDCDILRSTLDYMVTKYFISTPQNLI</sequence>
<proteinExistence type="predicted"/>
<dbReference type="AlphaFoldDB" id="A0A437UPF4"/>